<feature type="transmembrane region" description="Helical" evidence="1">
    <location>
        <begin position="7"/>
        <end position="28"/>
    </location>
</feature>
<keyword evidence="5" id="KW-1185">Reference proteome</keyword>
<gene>
    <name evidence="2" type="ORF">GCM10010984_28020</name>
    <name evidence="3" type="ORF">SAMN05443634_101125</name>
</gene>
<feature type="transmembrane region" description="Helical" evidence="1">
    <location>
        <begin position="66"/>
        <end position="86"/>
    </location>
</feature>
<evidence type="ECO:0008006" key="6">
    <source>
        <dbReference type="Google" id="ProtNLM"/>
    </source>
</evidence>
<feature type="transmembrane region" description="Helical" evidence="1">
    <location>
        <begin position="92"/>
        <end position="111"/>
    </location>
</feature>
<name>A0A1M6SUB3_9FLAO</name>
<organism evidence="3 4">
    <name type="scientific">Chishuiella changwenlii</name>
    <dbReference type="NCBI Taxonomy" id="1434701"/>
    <lineage>
        <taxon>Bacteria</taxon>
        <taxon>Pseudomonadati</taxon>
        <taxon>Bacteroidota</taxon>
        <taxon>Flavobacteriia</taxon>
        <taxon>Flavobacteriales</taxon>
        <taxon>Weeksellaceae</taxon>
        <taxon>Chishuiella</taxon>
    </lineage>
</organism>
<evidence type="ECO:0000313" key="2">
    <source>
        <dbReference type="EMBL" id="GGF09265.1"/>
    </source>
</evidence>
<dbReference type="EMBL" id="FRBH01000001">
    <property type="protein sequence ID" value="SHK48237.1"/>
    <property type="molecule type" value="Genomic_DNA"/>
</dbReference>
<dbReference type="EMBL" id="BMFL01000022">
    <property type="protein sequence ID" value="GGF09265.1"/>
    <property type="molecule type" value="Genomic_DNA"/>
</dbReference>
<protein>
    <recommendedName>
        <fullName evidence="6">Polyketide cyclase / dehydrase and lipid transport</fullName>
    </recommendedName>
</protein>
<dbReference type="OrthoDB" id="118637at2"/>
<feature type="transmembrane region" description="Helical" evidence="1">
    <location>
        <begin position="123"/>
        <end position="140"/>
    </location>
</feature>
<dbReference type="Proteomes" id="UP000184120">
    <property type="component" value="Unassembled WGS sequence"/>
</dbReference>
<sequence>MNLLKSEYIGIFLGVLYGLFIRFCTDFSSYVENIFSVTFIFIVPAIIGVIPILFSQTNIYKSRKKMFFYPILTIIVYQFALLFTRLEDVVCVLIVGLPSIIIAGILGLIVGTIVKNRINSKKLYSIILLPLLLFPLENLLPEKEETFNVKTSIVINNQPEVIFPNLINVPTITESEYENGFYQLIGIPRPLKSIAFKENNQHFRIGKFTDKLELYEYVTAIDQNKFVNFKIDLEKSILRDKPTDQHVLKGDYFKFENINYTITTINSKQSRLTLSCDYKLISRLNWYGDFWARSIIKDFETRLLKSLKLKLDSN</sequence>
<dbReference type="AlphaFoldDB" id="A0A1M6SUB3"/>
<keyword evidence="1" id="KW-1133">Transmembrane helix</keyword>
<dbReference type="RefSeq" id="WP_072928878.1">
    <property type="nucleotide sequence ID" value="NZ_BMFL01000022.1"/>
</dbReference>
<proteinExistence type="predicted"/>
<evidence type="ECO:0000313" key="5">
    <source>
        <dbReference type="Proteomes" id="UP000650994"/>
    </source>
</evidence>
<reference evidence="3" key="3">
    <citation type="submission" date="2016-11" db="EMBL/GenBank/DDBJ databases">
        <authorList>
            <person name="Jaros S."/>
            <person name="Januszkiewicz K."/>
            <person name="Wedrychowicz H."/>
        </authorList>
    </citation>
    <scope>NUCLEOTIDE SEQUENCE [LARGE SCALE GENOMIC DNA]</scope>
    <source>
        <strain evidence="3">DSM 27989</strain>
    </source>
</reference>
<reference evidence="4" key="2">
    <citation type="submission" date="2016-11" db="EMBL/GenBank/DDBJ databases">
        <authorList>
            <person name="Varghese N."/>
            <person name="Submissions S."/>
        </authorList>
    </citation>
    <scope>NUCLEOTIDE SEQUENCE [LARGE SCALE GENOMIC DNA]</scope>
    <source>
        <strain evidence="4">DSM 27989</strain>
    </source>
</reference>
<reference evidence="5" key="4">
    <citation type="journal article" date="2019" name="Int. J. Syst. Evol. Microbiol.">
        <title>The Global Catalogue of Microorganisms (GCM) 10K type strain sequencing project: providing services to taxonomists for standard genome sequencing and annotation.</title>
        <authorList>
            <consortium name="The Broad Institute Genomics Platform"/>
            <consortium name="The Broad Institute Genome Sequencing Center for Infectious Disease"/>
            <person name="Wu L."/>
            <person name="Ma J."/>
        </authorList>
    </citation>
    <scope>NUCLEOTIDE SEQUENCE [LARGE SCALE GENOMIC DNA]</scope>
    <source>
        <strain evidence="5">CGMCC 1.12707</strain>
    </source>
</reference>
<evidence type="ECO:0000313" key="3">
    <source>
        <dbReference type="EMBL" id="SHK48237.1"/>
    </source>
</evidence>
<reference evidence="2" key="1">
    <citation type="journal article" date="2014" name="Int. J. Syst. Evol. Microbiol.">
        <title>Complete genome of a new Firmicutes species belonging to the dominant human colonic microbiota ('Ruminococcus bicirculans') reveals two chromosomes and a selective capacity to utilize plant glucans.</title>
        <authorList>
            <consortium name="NISC Comparative Sequencing Program"/>
            <person name="Wegmann U."/>
            <person name="Louis P."/>
            <person name="Goesmann A."/>
            <person name="Henrissat B."/>
            <person name="Duncan S.H."/>
            <person name="Flint H.J."/>
        </authorList>
    </citation>
    <scope>NUCLEOTIDE SEQUENCE</scope>
    <source>
        <strain evidence="2">CGMCC 1.12707</strain>
    </source>
</reference>
<evidence type="ECO:0000313" key="4">
    <source>
        <dbReference type="Proteomes" id="UP000184120"/>
    </source>
</evidence>
<dbReference type="STRING" id="1434701.SAMN05443634_101125"/>
<dbReference type="Proteomes" id="UP000650994">
    <property type="component" value="Unassembled WGS sequence"/>
</dbReference>
<accession>A0A1M6SUB3</accession>
<evidence type="ECO:0000256" key="1">
    <source>
        <dbReference type="SAM" id="Phobius"/>
    </source>
</evidence>
<reference evidence="2" key="5">
    <citation type="submission" date="2024-05" db="EMBL/GenBank/DDBJ databases">
        <authorList>
            <person name="Sun Q."/>
            <person name="Zhou Y."/>
        </authorList>
    </citation>
    <scope>NUCLEOTIDE SEQUENCE</scope>
    <source>
        <strain evidence="2">CGMCC 1.12707</strain>
    </source>
</reference>
<keyword evidence="1" id="KW-0472">Membrane</keyword>
<keyword evidence="1" id="KW-0812">Transmembrane</keyword>
<feature type="transmembrane region" description="Helical" evidence="1">
    <location>
        <begin position="34"/>
        <end position="54"/>
    </location>
</feature>